<dbReference type="GO" id="GO:0055085">
    <property type="term" value="P:transmembrane transport"/>
    <property type="evidence" value="ECO:0007669"/>
    <property type="project" value="InterPro"/>
</dbReference>
<feature type="transmembrane region" description="Helical" evidence="7">
    <location>
        <begin position="54"/>
        <end position="78"/>
    </location>
</feature>
<evidence type="ECO:0000313" key="9">
    <source>
        <dbReference type="EMBL" id="MCT8389837.1"/>
    </source>
</evidence>
<dbReference type="PANTHER" id="PTHR30614">
    <property type="entry name" value="MEMBRANE COMPONENT OF AMINO ACID ABC TRANSPORTER"/>
    <property type="match status" value="1"/>
</dbReference>
<comment type="caution">
    <text evidence="10">The sequence shown here is derived from an EMBL/GenBank/DDBJ whole genome shotgun (WGS) entry which is preliminary data.</text>
</comment>
<feature type="domain" description="ABC transmembrane type-1" evidence="8">
    <location>
        <begin position="19"/>
        <end position="220"/>
    </location>
</feature>
<dbReference type="GO" id="GO:0005886">
    <property type="term" value="C:plasma membrane"/>
    <property type="evidence" value="ECO:0007669"/>
    <property type="project" value="UniProtKB-SubCell"/>
</dbReference>
<keyword evidence="3 7" id="KW-0812">Transmembrane</keyword>
<dbReference type="EMBL" id="QVOV01000008">
    <property type="protein sequence ID" value="MCT8389837.1"/>
    <property type="molecule type" value="Genomic_DNA"/>
</dbReference>
<dbReference type="AlphaFoldDB" id="A0A846ZHH5"/>
<feature type="transmembrane region" description="Helical" evidence="7">
    <location>
        <begin position="98"/>
        <end position="116"/>
    </location>
</feature>
<keyword evidence="4" id="KW-0029">Amino-acid transport</keyword>
<keyword evidence="12" id="KW-1185">Reference proteome</keyword>
<feature type="transmembrane region" description="Helical" evidence="7">
    <location>
        <begin position="169"/>
        <end position="189"/>
    </location>
</feature>
<evidence type="ECO:0000256" key="4">
    <source>
        <dbReference type="ARBA" id="ARBA00022970"/>
    </source>
</evidence>
<protein>
    <submittedName>
        <fullName evidence="10">Amino acid ABC transporter permease</fullName>
    </submittedName>
</protein>
<evidence type="ECO:0000256" key="5">
    <source>
        <dbReference type="ARBA" id="ARBA00022989"/>
    </source>
</evidence>
<evidence type="ECO:0000256" key="3">
    <source>
        <dbReference type="ARBA" id="ARBA00022692"/>
    </source>
</evidence>
<feature type="transmembrane region" description="Helical" evidence="7">
    <location>
        <begin position="201"/>
        <end position="223"/>
    </location>
</feature>
<comment type="similarity">
    <text evidence="7">Belongs to the binding-protein-dependent transport system permease family.</text>
</comment>
<dbReference type="GO" id="GO:0006865">
    <property type="term" value="P:amino acid transport"/>
    <property type="evidence" value="ECO:0007669"/>
    <property type="project" value="UniProtKB-KW"/>
</dbReference>
<dbReference type="Proteomes" id="UP001525857">
    <property type="component" value="Unassembled WGS sequence"/>
</dbReference>
<dbReference type="PROSITE" id="PS50928">
    <property type="entry name" value="ABC_TM1"/>
    <property type="match status" value="1"/>
</dbReference>
<evidence type="ECO:0000313" key="10">
    <source>
        <dbReference type="EMBL" id="NKZ18760.1"/>
    </source>
</evidence>
<comment type="subcellular location">
    <subcellularLocation>
        <location evidence="7">Cell membrane</location>
        <topology evidence="7">Multi-pass membrane protein</topology>
    </subcellularLocation>
    <subcellularLocation>
        <location evidence="1">Membrane</location>
        <topology evidence="1">Multi-pass membrane protein</topology>
    </subcellularLocation>
</comment>
<reference evidence="9 12" key="1">
    <citation type="submission" date="2018-08" db="EMBL/GenBank/DDBJ databases">
        <title>Draft genome sequences of Leuconostoc spp. and Weissella spp. with biocontrol potential.</title>
        <authorList>
            <person name="Lo R."/>
            <person name="Ho V.T.T."/>
            <person name="Turner M.S."/>
        </authorList>
    </citation>
    <scope>NUCLEOTIDE SEQUENCE [LARGE SCALE GENOMIC DNA]</scope>
    <source>
        <strain evidence="9 12">733</strain>
    </source>
</reference>
<dbReference type="Proteomes" id="UP000590460">
    <property type="component" value="Unassembled WGS sequence"/>
</dbReference>
<feature type="transmembrane region" description="Helical" evidence="7">
    <location>
        <begin position="15"/>
        <end position="42"/>
    </location>
</feature>
<dbReference type="InterPro" id="IPR000515">
    <property type="entry name" value="MetI-like"/>
</dbReference>
<evidence type="ECO:0000256" key="1">
    <source>
        <dbReference type="ARBA" id="ARBA00004141"/>
    </source>
</evidence>
<keyword evidence="2 7" id="KW-0813">Transport</keyword>
<keyword evidence="6 7" id="KW-0472">Membrane</keyword>
<dbReference type="SUPFAM" id="SSF161098">
    <property type="entry name" value="MetI-like"/>
    <property type="match status" value="1"/>
</dbReference>
<evidence type="ECO:0000259" key="8">
    <source>
        <dbReference type="PROSITE" id="PS50928"/>
    </source>
</evidence>
<evidence type="ECO:0000313" key="11">
    <source>
        <dbReference type="Proteomes" id="UP000590460"/>
    </source>
</evidence>
<dbReference type="InterPro" id="IPR035906">
    <property type="entry name" value="MetI-like_sf"/>
</dbReference>
<name>A0A846ZHH5_9LACO</name>
<dbReference type="PANTHER" id="PTHR30614:SF0">
    <property type="entry name" value="L-CYSTINE TRANSPORT SYSTEM PERMEASE PROTEIN TCYL"/>
    <property type="match status" value="1"/>
</dbReference>
<evidence type="ECO:0000256" key="6">
    <source>
        <dbReference type="ARBA" id="ARBA00023136"/>
    </source>
</evidence>
<dbReference type="EMBL" id="JAAXPO010000006">
    <property type="protein sequence ID" value="NKZ18760.1"/>
    <property type="molecule type" value="Genomic_DNA"/>
</dbReference>
<dbReference type="Gene3D" id="1.10.3720.10">
    <property type="entry name" value="MetI-like"/>
    <property type="match status" value="1"/>
</dbReference>
<dbReference type="RefSeq" id="WP_168677310.1">
    <property type="nucleotide sequence ID" value="NZ_BPKV01000006.1"/>
</dbReference>
<proteinExistence type="inferred from homology"/>
<dbReference type="CDD" id="cd06261">
    <property type="entry name" value="TM_PBP2"/>
    <property type="match status" value="1"/>
</dbReference>
<dbReference type="InterPro" id="IPR043429">
    <property type="entry name" value="ArtM/GltK/GlnP/TcyL/YhdX-like"/>
</dbReference>
<sequence length="236" mass="25740">MTFDFGFILQVVLKIIPYVPVTLYMAVVSLIIGGALGLLVALARFYQVPGLSQVMTVMITVLKGVPLVLVFLVIFLITSQNFNNVAKMLGLHLQYGDLPMSLLAIIGLSLMAMVGLSEAFRGAFESVKLVQFDAARSLGMTTGQTIRRVLVPQAFPVAFPMIVNMLINLIKGTAIASLVSVVEIFSAATQAASSNYKYFEAYIAAAIIYWAMTILIERGAHWVELQLAKKMERAIS</sequence>
<evidence type="ECO:0000256" key="2">
    <source>
        <dbReference type="ARBA" id="ARBA00022448"/>
    </source>
</evidence>
<reference evidence="10 11" key="2">
    <citation type="submission" date="2020-04" db="EMBL/GenBank/DDBJ databases">
        <title>MicrobeNet Type strains.</title>
        <authorList>
            <person name="Nicholson A.C."/>
        </authorList>
    </citation>
    <scope>NUCLEOTIDE SEQUENCE [LARGE SCALE GENOMIC DNA]</scope>
    <source>
        <strain evidence="10 11">CCUG 54536</strain>
    </source>
</reference>
<evidence type="ECO:0000313" key="12">
    <source>
        <dbReference type="Proteomes" id="UP001525857"/>
    </source>
</evidence>
<evidence type="ECO:0000256" key="7">
    <source>
        <dbReference type="RuleBase" id="RU363032"/>
    </source>
</evidence>
<dbReference type="Pfam" id="PF00528">
    <property type="entry name" value="BPD_transp_1"/>
    <property type="match status" value="1"/>
</dbReference>
<accession>A0A846ZHH5</accession>
<keyword evidence="5 7" id="KW-1133">Transmembrane helix</keyword>
<gene>
    <name evidence="9" type="ORF">D0501_07090</name>
    <name evidence="10" type="ORF">HF966_06170</name>
</gene>
<organism evidence="10 11">
    <name type="scientific">Leuconostoc holzapfelii</name>
    <dbReference type="NCBI Taxonomy" id="434464"/>
    <lineage>
        <taxon>Bacteria</taxon>
        <taxon>Bacillati</taxon>
        <taxon>Bacillota</taxon>
        <taxon>Bacilli</taxon>
        <taxon>Lactobacillales</taxon>
        <taxon>Lactobacillaceae</taxon>
        <taxon>Leuconostoc</taxon>
    </lineage>
</organism>